<dbReference type="PANTHER" id="PTHR10584:SF166">
    <property type="entry name" value="RIBOKINASE"/>
    <property type="match status" value="1"/>
</dbReference>
<evidence type="ECO:0000256" key="2">
    <source>
        <dbReference type="ARBA" id="ARBA00022777"/>
    </source>
</evidence>
<organism evidence="4 5">
    <name type="scientific">Candidatus Magasanikbacteria bacterium CG10_big_fil_rev_8_21_14_0_10_40_10</name>
    <dbReference type="NCBI Taxonomy" id="1974648"/>
    <lineage>
        <taxon>Bacteria</taxon>
        <taxon>Candidatus Magasanikiibacteriota</taxon>
    </lineage>
</organism>
<dbReference type="AlphaFoldDB" id="A0A2M6W3W5"/>
<dbReference type="EMBL" id="PFBX01000026">
    <property type="protein sequence ID" value="PIT87482.1"/>
    <property type="molecule type" value="Genomic_DNA"/>
</dbReference>
<dbReference type="InterPro" id="IPR011611">
    <property type="entry name" value="PfkB_dom"/>
</dbReference>
<feature type="domain" description="Carbohydrate kinase PfkB" evidence="3">
    <location>
        <begin position="18"/>
        <end position="304"/>
    </location>
</feature>
<reference evidence="5" key="1">
    <citation type="submission" date="2017-09" db="EMBL/GenBank/DDBJ databases">
        <title>Depth-based differentiation of microbial function through sediment-hosted aquifers and enrichment of novel symbionts in the deep terrestrial subsurface.</title>
        <authorList>
            <person name="Probst A.J."/>
            <person name="Ladd B."/>
            <person name="Jarett J.K."/>
            <person name="Geller-Mcgrath D.E."/>
            <person name="Sieber C.M.K."/>
            <person name="Emerson J.B."/>
            <person name="Anantharaman K."/>
            <person name="Thomas B.C."/>
            <person name="Malmstrom R."/>
            <person name="Stieglmeier M."/>
            <person name="Klingl A."/>
            <person name="Woyke T."/>
            <person name="Ryan C.M."/>
            <person name="Banfield J.F."/>
        </authorList>
    </citation>
    <scope>NUCLEOTIDE SEQUENCE [LARGE SCALE GENOMIC DNA]</scope>
</reference>
<dbReference type="GO" id="GO:0016301">
    <property type="term" value="F:kinase activity"/>
    <property type="evidence" value="ECO:0007669"/>
    <property type="project" value="UniProtKB-KW"/>
</dbReference>
<dbReference type="PANTHER" id="PTHR10584">
    <property type="entry name" value="SUGAR KINASE"/>
    <property type="match status" value="1"/>
</dbReference>
<evidence type="ECO:0000259" key="3">
    <source>
        <dbReference type="Pfam" id="PF00294"/>
    </source>
</evidence>
<proteinExistence type="predicted"/>
<accession>A0A2M6W3W5</accession>
<sequence length="327" mass="36518">MYNIIAIGDCVIDTHVQIDEAVLDCELKEHPCYLCLEFASKIPIKDSFQSLGGNAANLVVGATKLGMKTAIVSSIGDDSNGRMIIEELNKFKIDTQFINIETKSSTRYSLVLNYKSDRTILSFHGQRKYVWPKNLPLSEWIYYTGLSSGFKKLKKPMLNWLKKNPSVRLAFNPGSYQLKNHLDQVIETVSKSDVLIINLEEAQKIVGFNKEEKSPVKIIKKLLKMGAKEAVITDADHGAYVGDINEIWHMESFPVKVVAKTGAGDAFSSGYLSARVEGYNRPQALRWGIANSCGVISEVGAQKGLLDKKHLQKMLDKYIVIKPSLLF</sequence>
<name>A0A2M6W3W5_9BACT</name>
<gene>
    <name evidence="4" type="ORF">COU31_02850</name>
</gene>
<keyword evidence="2" id="KW-0418">Kinase</keyword>
<dbReference type="InterPro" id="IPR029056">
    <property type="entry name" value="Ribokinase-like"/>
</dbReference>
<evidence type="ECO:0000313" key="5">
    <source>
        <dbReference type="Proteomes" id="UP000231183"/>
    </source>
</evidence>
<evidence type="ECO:0000313" key="4">
    <source>
        <dbReference type="EMBL" id="PIT87482.1"/>
    </source>
</evidence>
<evidence type="ECO:0000256" key="1">
    <source>
        <dbReference type="ARBA" id="ARBA00022679"/>
    </source>
</evidence>
<dbReference type="SUPFAM" id="SSF53613">
    <property type="entry name" value="Ribokinase-like"/>
    <property type="match status" value="1"/>
</dbReference>
<dbReference type="Gene3D" id="3.40.1190.20">
    <property type="match status" value="1"/>
</dbReference>
<dbReference type="Pfam" id="PF00294">
    <property type="entry name" value="PfkB"/>
    <property type="match status" value="1"/>
</dbReference>
<dbReference type="Proteomes" id="UP000231183">
    <property type="component" value="Unassembled WGS sequence"/>
</dbReference>
<comment type="caution">
    <text evidence="4">The sequence shown here is derived from an EMBL/GenBank/DDBJ whole genome shotgun (WGS) entry which is preliminary data.</text>
</comment>
<keyword evidence="1" id="KW-0808">Transferase</keyword>
<protein>
    <recommendedName>
        <fullName evidence="3">Carbohydrate kinase PfkB domain-containing protein</fullName>
    </recommendedName>
</protein>